<evidence type="ECO:0000256" key="9">
    <source>
        <dbReference type="ARBA" id="ARBA00022798"/>
    </source>
</evidence>
<dbReference type="PANTHER" id="PTHR12317:SF0">
    <property type="entry name" value="ACYLTRANSFERASE"/>
    <property type="match status" value="1"/>
</dbReference>
<evidence type="ECO:0000256" key="13">
    <source>
        <dbReference type="ARBA" id="ARBA00023136"/>
    </source>
</evidence>
<evidence type="ECO:0000256" key="4">
    <source>
        <dbReference type="ARBA" id="ARBA00005420"/>
    </source>
</evidence>
<evidence type="ECO:0000256" key="10">
    <source>
        <dbReference type="ARBA" id="ARBA00022824"/>
    </source>
</evidence>
<name>A0AAV5TCS8_9BILA</name>
<evidence type="ECO:0000256" key="7">
    <source>
        <dbReference type="ARBA" id="ARBA00022679"/>
    </source>
</evidence>
<evidence type="ECO:0000256" key="5">
    <source>
        <dbReference type="ARBA" id="ARBA00013244"/>
    </source>
</evidence>
<evidence type="ECO:0000256" key="8">
    <source>
        <dbReference type="ARBA" id="ARBA00022692"/>
    </source>
</evidence>
<evidence type="ECO:0000256" key="14">
    <source>
        <dbReference type="ARBA" id="ARBA00023315"/>
    </source>
</evidence>
<comment type="similarity">
    <text evidence="4">Belongs to the diacylglycerol acyltransferase family.</text>
</comment>
<evidence type="ECO:0000256" key="6">
    <source>
        <dbReference type="ARBA" id="ARBA00022516"/>
    </source>
</evidence>
<keyword evidence="13" id="KW-0472">Membrane</keyword>
<comment type="subcellular location">
    <subcellularLocation>
        <location evidence="1">Endoplasmic reticulum membrane</location>
        <topology evidence="1">Multi-pass membrane protein</topology>
    </subcellularLocation>
</comment>
<keyword evidence="10" id="KW-0256">Endoplasmic reticulum</keyword>
<comment type="caution">
    <text evidence="15">The sequence shown here is derived from an EMBL/GenBank/DDBJ whole genome shotgun (WGS) entry which is preliminary data.</text>
</comment>
<feature type="non-terminal residue" evidence="15">
    <location>
        <position position="1"/>
    </location>
</feature>
<evidence type="ECO:0000256" key="12">
    <source>
        <dbReference type="ARBA" id="ARBA00023098"/>
    </source>
</evidence>
<comment type="pathway">
    <text evidence="2">Glycerolipid metabolism; triacylglycerol biosynthesis.</text>
</comment>
<keyword evidence="6" id="KW-0444">Lipid biosynthesis</keyword>
<feature type="non-terminal residue" evidence="15">
    <location>
        <position position="111"/>
    </location>
</feature>
<accession>A0AAV5TCS8</accession>
<sequence length="111" mass="12804">RTRGAGFRWMADYFRYRIVKTEELPADRNYVVGSHPHGMLCLGMSPSFVANVCYCIINTGILELYNGWKTWTVTLAGQFLWPLRREFLMIGGSGIASKRNLTWILQQEEKV</sequence>
<evidence type="ECO:0000313" key="15">
    <source>
        <dbReference type="EMBL" id="GMS93371.1"/>
    </source>
</evidence>
<dbReference type="Proteomes" id="UP001432027">
    <property type="component" value="Unassembled WGS sequence"/>
</dbReference>
<reference evidence="15" key="1">
    <citation type="submission" date="2023-10" db="EMBL/GenBank/DDBJ databases">
        <title>Genome assembly of Pristionchus species.</title>
        <authorList>
            <person name="Yoshida K."/>
            <person name="Sommer R.J."/>
        </authorList>
    </citation>
    <scope>NUCLEOTIDE SEQUENCE</scope>
    <source>
        <strain evidence="15">RS0144</strain>
    </source>
</reference>
<keyword evidence="11" id="KW-1133">Transmembrane helix</keyword>
<evidence type="ECO:0000256" key="11">
    <source>
        <dbReference type="ARBA" id="ARBA00022989"/>
    </source>
</evidence>
<keyword evidence="8" id="KW-0812">Transmembrane</keyword>
<dbReference type="GO" id="GO:0004144">
    <property type="term" value="F:diacylglycerol O-acyltransferase activity"/>
    <property type="evidence" value="ECO:0007669"/>
    <property type="project" value="UniProtKB-EC"/>
</dbReference>
<dbReference type="PANTHER" id="PTHR12317">
    <property type="entry name" value="DIACYLGLYCEROL O-ACYLTRANSFERASE"/>
    <property type="match status" value="1"/>
</dbReference>
<evidence type="ECO:0000256" key="3">
    <source>
        <dbReference type="ARBA" id="ARBA00005189"/>
    </source>
</evidence>
<dbReference type="GO" id="GO:0019432">
    <property type="term" value="P:triglyceride biosynthetic process"/>
    <property type="evidence" value="ECO:0007669"/>
    <property type="project" value="TreeGrafter"/>
</dbReference>
<gene>
    <name evidence="15" type="ORF">PENTCL1PPCAC_15546</name>
</gene>
<dbReference type="GO" id="GO:0005789">
    <property type="term" value="C:endoplasmic reticulum membrane"/>
    <property type="evidence" value="ECO:0007669"/>
    <property type="project" value="UniProtKB-SubCell"/>
</dbReference>
<proteinExistence type="inferred from homology"/>
<evidence type="ECO:0000313" key="16">
    <source>
        <dbReference type="Proteomes" id="UP001432027"/>
    </source>
</evidence>
<keyword evidence="12" id="KW-0443">Lipid metabolism</keyword>
<evidence type="ECO:0000256" key="2">
    <source>
        <dbReference type="ARBA" id="ARBA00004771"/>
    </source>
</evidence>
<dbReference type="AlphaFoldDB" id="A0AAV5TCS8"/>
<keyword evidence="7" id="KW-0808">Transferase</keyword>
<keyword evidence="9" id="KW-0319">Glycerol metabolism</keyword>
<protein>
    <recommendedName>
        <fullName evidence="5">diacylglycerol O-acyltransferase</fullName>
        <ecNumber evidence="5">2.3.1.20</ecNumber>
    </recommendedName>
</protein>
<dbReference type="Pfam" id="PF03982">
    <property type="entry name" value="DAGAT"/>
    <property type="match status" value="1"/>
</dbReference>
<keyword evidence="14" id="KW-0012">Acyltransferase</keyword>
<organism evidence="15 16">
    <name type="scientific">Pristionchus entomophagus</name>
    <dbReference type="NCBI Taxonomy" id="358040"/>
    <lineage>
        <taxon>Eukaryota</taxon>
        <taxon>Metazoa</taxon>
        <taxon>Ecdysozoa</taxon>
        <taxon>Nematoda</taxon>
        <taxon>Chromadorea</taxon>
        <taxon>Rhabditida</taxon>
        <taxon>Rhabditina</taxon>
        <taxon>Diplogasteromorpha</taxon>
        <taxon>Diplogasteroidea</taxon>
        <taxon>Neodiplogasteridae</taxon>
        <taxon>Pristionchus</taxon>
    </lineage>
</organism>
<evidence type="ECO:0000256" key="1">
    <source>
        <dbReference type="ARBA" id="ARBA00004477"/>
    </source>
</evidence>
<comment type="pathway">
    <text evidence="3">Lipid metabolism.</text>
</comment>
<dbReference type="EMBL" id="BTSX01000004">
    <property type="protein sequence ID" value="GMS93371.1"/>
    <property type="molecule type" value="Genomic_DNA"/>
</dbReference>
<dbReference type="InterPro" id="IPR007130">
    <property type="entry name" value="DAGAT"/>
</dbReference>
<keyword evidence="16" id="KW-1185">Reference proteome</keyword>
<dbReference type="GO" id="GO:0006071">
    <property type="term" value="P:glycerol metabolic process"/>
    <property type="evidence" value="ECO:0007669"/>
    <property type="project" value="UniProtKB-KW"/>
</dbReference>
<dbReference type="EC" id="2.3.1.20" evidence="5"/>